<keyword evidence="2" id="KW-1185">Reference proteome</keyword>
<organism evidence="1 2">
    <name type="scientific">Salmonella enterica subsp. enterica serovar Poona</name>
    <dbReference type="NCBI Taxonomy" id="436295"/>
    <lineage>
        <taxon>Bacteria</taxon>
        <taxon>Pseudomonadati</taxon>
        <taxon>Pseudomonadota</taxon>
        <taxon>Gammaproteobacteria</taxon>
        <taxon>Enterobacterales</taxon>
        <taxon>Enterobacteriaceae</taxon>
        <taxon>Salmonella</taxon>
    </lineage>
</organism>
<feature type="non-terminal residue" evidence="1">
    <location>
        <position position="74"/>
    </location>
</feature>
<protein>
    <submittedName>
        <fullName evidence="1">Integrase</fullName>
    </submittedName>
</protein>
<dbReference type="EMBL" id="PYKI01003024">
    <property type="protein sequence ID" value="TGD41116.1"/>
    <property type="molecule type" value="Genomic_DNA"/>
</dbReference>
<dbReference type="Proteomes" id="UP000298196">
    <property type="component" value="Unassembled WGS sequence"/>
</dbReference>
<gene>
    <name evidence="1" type="ORF">C9F07_30370</name>
</gene>
<proteinExistence type="predicted"/>
<comment type="caution">
    <text evidence="1">The sequence shown here is derived from an EMBL/GenBank/DDBJ whole genome shotgun (WGS) entry which is preliminary data.</text>
</comment>
<sequence>MAVRKLDTGKWICECYPTGRNERRVRKQFSTKSEALAFERHTMDETEAKPWLGESVDRGTLKDIVELWFKLHGK</sequence>
<reference evidence="1 2" key="1">
    <citation type="submission" date="2018-03" db="EMBL/GenBank/DDBJ databases">
        <title>Non-Typhoidal Salmonella genome sequencing and assembly.</title>
        <authorList>
            <person name="Matchawe C."/>
        </authorList>
    </citation>
    <scope>NUCLEOTIDE SEQUENCE [LARGE SCALE GENOMIC DNA]</scope>
    <source>
        <strain evidence="1 2">22sa</strain>
    </source>
</reference>
<evidence type="ECO:0000313" key="1">
    <source>
        <dbReference type="EMBL" id="TGD41116.1"/>
    </source>
</evidence>
<name>A0A4Z0KPU3_SALET</name>
<accession>A0A4Z0KPU3</accession>
<evidence type="ECO:0000313" key="2">
    <source>
        <dbReference type="Proteomes" id="UP000298196"/>
    </source>
</evidence>
<dbReference type="AlphaFoldDB" id="A0A4Z0KPU3"/>